<dbReference type="GO" id="GO:0000813">
    <property type="term" value="C:ESCRT I complex"/>
    <property type="evidence" value="ECO:0007669"/>
    <property type="project" value="InterPro"/>
</dbReference>
<dbReference type="InterPro" id="IPR038870">
    <property type="entry name" value="UBAP1"/>
</dbReference>
<evidence type="ECO:0000256" key="1">
    <source>
        <dbReference type="SAM" id="MobiDB-lite"/>
    </source>
</evidence>
<gene>
    <name evidence="3" type="ORF">BV898_05757</name>
</gene>
<dbReference type="GO" id="GO:0043130">
    <property type="term" value="F:ubiquitin binding"/>
    <property type="evidence" value="ECO:0007669"/>
    <property type="project" value="InterPro"/>
</dbReference>
<dbReference type="PANTHER" id="PTHR15960:SF5">
    <property type="entry name" value="LD44032P"/>
    <property type="match status" value="1"/>
</dbReference>
<reference evidence="4" key="1">
    <citation type="submission" date="2017-01" db="EMBL/GenBank/DDBJ databases">
        <title>Comparative genomics of anhydrobiosis in the tardigrade Hypsibius dujardini.</title>
        <authorList>
            <person name="Yoshida Y."/>
            <person name="Koutsovoulos G."/>
            <person name="Laetsch D."/>
            <person name="Stevens L."/>
            <person name="Kumar S."/>
            <person name="Horikawa D."/>
            <person name="Ishino K."/>
            <person name="Komine S."/>
            <person name="Tomita M."/>
            <person name="Blaxter M."/>
            <person name="Arakawa K."/>
        </authorList>
    </citation>
    <scope>NUCLEOTIDE SEQUENCE [LARGE SCALE GENOMIC DNA]</scope>
    <source>
        <strain evidence="4">Z151</strain>
    </source>
</reference>
<dbReference type="AlphaFoldDB" id="A0A1W0WYC2"/>
<dbReference type="Proteomes" id="UP000192578">
    <property type="component" value="Unassembled WGS sequence"/>
</dbReference>
<dbReference type="OrthoDB" id="2018023at2759"/>
<name>A0A1W0WYC2_HYPEX</name>
<evidence type="ECO:0000313" key="3">
    <source>
        <dbReference type="EMBL" id="OQV20201.1"/>
    </source>
</evidence>
<feature type="compositionally biased region" description="Low complexity" evidence="1">
    <location>
        <begin position="108"/>
        <end position="132"/>
    </location>
</feature>
<dbReference type="PANTHER" id="PTHR15960">
    <property type="entry name" value="LD44032P"/>
    <property type="match status" value="1"/>
</dbReference>
<feature type="region of interest" description="Disordered" evidence="1">
    <location>
        <begin position="86"/>
        <end position="148"/>
    </location>
</feature>
<dbReference type="InterPro" id="IPR023340">
    <property type="entry name" value="UMA"/>
</dbReference>
<keyword evidence="4" id="KW-1185">Reference proteome</keyword>
<organism evidence="3 4">
    <name type="scientific">Hypsibius exemplaris</name>
    <name type="common">Freshwater tardigrade</name>
    <dbReference type="NCBI Taxonomy" id="2072580"/>
    <lineage>
        <taxon>Eukaryota</taxon>
        <taxon>Metazoa</taxon>
        <taxon>Ecdysozoa</taxon>
        <taxon>Tardigrada</taxon>
        <taxon>Eutardigrada</taxon>
        <taxon>Parachela</taxon>
        <taxon>Hypsibioidea</taxon>
        <taxon>Hypsibiidae</taxon>
        <taxon>Hypsibius</taxon>
    </lineage>
</organism>
<dbReference type="GO" id="GO:0043162">
    <property type="term" value="P:ubiquitin-dependent protein catabolic process via the multivesicular body sorting pathway"/>
    <property type="evidence" value="ECO:0007669"/>
    <property type="project" value="InterPro"/>
</dbReference>
<evidence type="ECO:0000313" key="4">
    <source>
        <dbReference type="Proteomes" id="UP000192578"/>
    </source>
</evidence>
<proteinExistence type="predicted"/>
<sequence length="228" mass="24686">MGMRFDNFTTMGTRGGSGNQGATLHSFLEGIQIRLTDKYKPQRRVILPPDCTNRLQEDIEAILDLDYDFKLEQQVLAVYAQQTATASVEDSDDRSSSSWPPAAVDGLTPVVPAVSQTSSTTAVESVSTVTKPKGPPPRPPPPVKDAAAGVSINPFLASVSYRPMEPQKAQLPGASAEAAPSNAHTFRVEDFEPNSANPFDHLELKSLNDMEQLQQVLARDKETSKPPP</sequence>
<evidence type="ECO:0000259" key="2">
    <source>
        <dbReference type="PROSITE" id="PS51497"/>
    </source>
</evidence>
<dbReference type="EMBL" id="MTYJ01000032">
    <property type="protein sequence ID" value="OQV20201.1"/>
    <property type="molecule type" value="Genomic_DNA"/>
</dbReference>
<feature type="domain" description="UMA" evidence="2">
    <location>
        <begin position="28"/>
        <end position="76"/>
    </location>
</feature>
<feature type="compositionally biased region" description="Pro residues" evidence="1">
    <location>
        <begin position="133"/>
        <end position="143"/>
    </location>
</feature>
<dbReference type="PROSITE" id="PS51497">
    <property type="entry name" value="UMA"/>
    <property type="match status" value="1"/>
</dbReference>
<protein>
    <recommendedName>
        <fullName evidence="2">UMA domain-containing protein</fullName>
    </recommendedName>
</protein>
<accession>A0A1W0WYC2</accession>
<comment type="caution">
    <text evidence="3">The sequence shown here is derived from an EMBL/GenBank/DDBJ whole genome shotgun (WGS) entry which is preliminary data.</text>
</comment>